<dbReference type="EMBL" id="CP007174">
    <property type="protein sequence ID" value="AIF82986.1"/>
    <property type="molecule type" value="Genomic_DNA"/>
</dbReference>
<name>A0A075MN72_9ARCH</name>
<organism evidence="1 2">
    <name type="scientific">Candidatus Nitrososphaera evergladensis SR1</name>
    <dbReference type="NCBI Taxonomy" id="1459636"/>
    <lineage>
        <taxon>Archaea</taxon>
        <taxon>Nitrososphaerota</taxon>
        <taxon>Nitrososphaeria</taxon>
        <taxon>Nitrososphaerales</taxon>
        <taxon>Nitrososphaeraceae</taxon>
        <taxon>Nitrososphaera</taxon>
    </lineage>
</organism>
<proteinExistence type="predicted"/>
<dbReference type="Proteomes" id="UP000028194">
    <property type="component" value="Chromosome"/>
</dbReference>
<sequence length="57" mass="6490">MAINQALTSMKSCKLNGRYGSKDCNPVVFRGITKKYRTAVYRCESKENLNQRCDLNA</sequence>
<dbReference type="HOGENOM" id="CLU_2985483_0_0_2"/>
<evidence type="ECO:0000313" key="1">
    <source>
        <dbReference type="EMBL" id="AIF82986.1"/>
    </source>
</evidence>
<dbReference type="KEGG" id="nev:NTE_00910"/>
<protein>
    <submittedName>
        <fullName evidence="1">Uncharacterized protein</fullName>
    </submittedName>
</protein>
<evidence type="ECO:0000313" key="2">
    <source>
        <dbReference type="Proteomes" id="UP000028194"/>
    </source>
</evidence>
<gene>
    <name evidence="1" type="ORF">NTE_00910</name>
</gene>
<reference evidence="1 2" key="1">
    <citation type="journal article" date="2014" name="PLoS ONE">
        <title>Genome Sequence of Candidatus Nitrososphaera evergladensis from Group I.1b Enriched from Everglades Soil Reveals Novel Genomic Features of the Ammonia-Oxidizing Archaea.</title>
        <authorList>
            <person name="Zhalnina K.V."/>
            <person name="Dias R."/>
            <person name="Leonard M.T."/>
            <person name="Dorr de Quadros P."/>
            <person name="Camargo F.A."/>
            <person name="Drew J.C."/>
            <person name="Farmerie W.G."/>
            <person name="Daroub S.H."/>
            <person name="Triplett E.W."/>
        </authorList>
    </citation>
    <scope>NUCLEOTIDE SEQUENCE [LARGE SCALE GENOMIC DNA]</scope>
    <source>
        <strain evidence="1 2">SR1</strain>
    </source>
</reference>
<accession>A0A075MN72</accession>
<keyword evidence="2" id="KW-1185">Reference proteome</keyword>
<dbReference type="AlphaFoldDB" id="A0A075MN72"/>